<dbReference type="InterPro" id="IPR046529">
    <property type="entry name" value="DUF6594"/>
</dbReference>
<accession>A0A6A5XSJ7</accession>
<evidence type="ECO:0000259" key="2">
    <source>
        <dbReference type="Pfam" id="PF20237"/>
    </source>
</evidence>
<feature type="transmembrane region" description="Helical" evidence="1">
    <location>
        <begin position="171"/>
        <end position="195"/>
    </location>
</feature>
<feature type="transmembrane region" description="Helical" evidence="1">
    <location>
        <begin position="201"/>
        <end position="218"/>
    </location>
</feature>
<keyword evidence="4" id="KW-1185">Reference proteome</keyword>
<organism evidence="3 4">
    <name type="scientific">Aaosphaeria arxii CBS 175.79</name>
    <dbReference type="NCBI Taxonomy" id="1450172"/>
    <lineage>
        <taxon>Eukaryota</taxon>
        <taxon>Fungi</taxon>
        <taxon>Dikarya</taxon>
        <taxon>Ascomycota</taxon>
        <taxon>Pezizomycotina</taxon>
        <taxon>Dothideomycetes</taxon>
        <taxon>Pleosporomycetidae</taxon>
        <taxon>Pleosporales</taxon>
        <taxon>Pleosporales incertae sedis</taxon>
        <taxon>Aaosphaeria</taxon>
    </lineage>
</organism>
<gene>
    <name evidence="3" type="ORF">BU24DRAFT_184246</name>
</gene>
<keyword evidence="1" id="KW-0812">Transmembrane</keyword>
<protein>
    <recommendedName>
        <fullName evidence="2">DUF6594 domain-containing protein</fullName>
    </recommendedName>
</protein>
<dbReference type="OrthoDB" id="10636964at2759"/>
<keyword evidence="1" id="KW-0472">Membrane</keyword>
<evidence type="ECO:0000313" key="4">
    <source>
        <dbReference type="Proteomes" id="UP000799778"/>
    </source>
</evidence>
<dbReference type="Pfam" id="PF20237">
    <property type="entry name" value="DUF6594"/>
    <property type="match status" value="1"/>
</dbReference>
<evidence type="ECO:0000256" key="1">
    <source>
        <dbReference type="SAM" id="Phobius"/>
    </source>
</evidence>
<reference evidence="3" key="1">
    <citation type="journal article" date="2020" name="Stud. Mycol.">
        <title>101 Dothideomycetes genomes: a test case for predicting lifestyles and emergence of pathogens.</title>
        <authorList>
            <person name="Haridas S."/>
            <person name="Albert R."/>
            <person name="Binder M."/>
            <person name="Bloem J."/>
            <person name="Labutti K."/>
            <person name="Salamov A."/>
            <person name="Andreopoulos B."/>
            <person name="Baker S."/>
            <person name="Barry K."/>
            <person name="Bills G."/>
            <person name="Bluhm B."/>
            <person name="Cannon C."/>
            <person name="Castanera R."/>
            <person name="Culley D."/>
            <person name="Daum C."/>
            <person name="Ezra D."/>
            <person name="Gonzalez J."/>
            <person name="Henrissat B."/>
            <person name="Kuo A."/>
            <person name="Liang C."/>
            <person name="Lipzen A."/>
            <person name="Lutzoni F."/>
            <person name="Magnuson J."/>
            <person name="Mondo S."/>
            <person name="Nolan M."/>
            <person name="Ohm R."/>
            <person name="Pangilinan J."/>
            <person name="Park H.-J."/>
            <person name="Ramirez L."/>
            <person name="Alfaro M."/>
            <person name="Sun H."/>
            <person name="Tritt A."/>
            <person name="Yoshinaga Y."/>
            <person name="Zwiers L.-H."/>
            <person name="Turgeon B."/>
            <person name="Goodwin S."/>
            <person name="Spatafora J."/>
            <person name="Crous P."/>
            <person name="Grigoriev I."/>
        </authorList>
    </citation>
    <scope>NUCLEOTIDE SEQUENCE</scope>
    <source>
        <strain evidence="3">CBS 175.79</strain>
    </source>
</reference>
<sequence length="249" mass="27578">MSRKTVKRKLSAAEDTIGRGLLEISRTSKGAALPNPSNTLPLELIKHLPKDLYETFSDSSSENLPTDSDNNRRKLLQAVEEMFTDLEHYNTILLQQKKIDRLPPARSLQDLQDQNPKLMGWRKKHVSLDPCVCPPKCPPKGLRWLLDLFGEEPTPEEQDQGAGRRVKKSKVLLKLLILVVLALVPTGSIVVLYVIPNTYGRLGAIFGGSIILITGLAMSKSTEKKDVLAYMVGLAAIQVVFVGSVIENK</sequence>
<dbReference type="EMBL" id="ML978069">
    <property type="protein sequence ID" value="KAF2015731.1"/>
    <property type="molecule type" value="Genomic_DNA"/>
</dbReference>
<dbReference type="AlphaFoldDB" id="A0A6A5XSJ7"/>
<dbReference type="PANTHER" id="PTHR34502:SF5">
    <property type="entry name" value="DUF6594 DOMAIN-CONTAINING PROTEIN"/>
    <property type="match status" value="1"/>
</dbReference>
<dbReference type="GeneID" id="54279048"/>
<keyword evidence="1" id="KW-1133">Transmembrane helix</keyword>
<evidence type="ECO:0000313" key="3">
    <source>
        <dbReference type="EMBL" id="KAF2015731.1"/>
    </source>
</evidence>
<dbReference type="PANTHER" id="PTHR34502">
    <property type="entry name" value="DUF6594 DOMAIN-CONTAINING PROTEIN-RELATED"/>
    <property type="match status" value="1"/>
</dbReference>
<proteinExistence type="predicted"/>
<dbReference type="Proteomes" id="UP000799778">
    <property type="component" value="Unassembled WGS sequence"/>
</dbReference>
<dbReference type="RefSeq" id="XP_033384070.1">
    <property type="nucleotide sequence ID" value="XM_033521651.1"/>
</dbReference>
<name>A0A6A5XSJ7_9PLEO</name>
<feature type="domain" description="DUF6594" evidence="2">
    <location>
        <begin position="60"/>
        <end position="239"/>
    </location>
</feature>
<feature type="transmembrane region" description="Helical" evidence="1">
    <location>
        <begin position="227"/>
        <end position="246"/>
    </location>
</feature>